<name>A0A1F5G042_9BACT</name>
<dbReference type="GO" id="GO:0032259">
    <property type="term" value="P:methylation"/>
    <property type="evidence" value="ECO:0007669"/>
    <property type="project" value="UniProtKB-KW"/>
</dbReference>
<dbReference type="Gene3D" id="3.40.50.150">
    <property type="entry name" value="Vaccinia Virus protein VP39"/>
    <property type="match status" value="1"/>
</dbReference>
<proteinExistence type="predicted"/>
<sequence length="216" mass="25708">MKVNKQKEFWLSSFAKKYLDRNLLDPQQLDKSYKQKYGISRNKMNVDFVGNFKKDIKILEVGCNFGVQLLSLSKLGFENLYGIEINPKIVEFSRKKANFLNIIVGDAFNIPFKDGYFDLVFTSGLLIHISPKNIAKVISEIYRVSKKCIWCFEYFSKNYTEIEYWGHREVLWKANYCKIFLEKFKNLKLVKFKEFPYLNNDIHDQNKDIMFLLKKQ</sequence>
<dbReference type="InterPro" id="IPR050447">
    <property type="entry name" value="Erg6_SMT_methyltransf"/>
</dbReference>
<protein>
    <submittedName>
        <fullName evidence="3">Methyltransferase type 11</fullName>
    </submittedName>
</protein>
<dbReference type="InterPro" id="IPR020027">
    <property type="entry name" value="Pseudamin_synth-assoc_MeTrfase"/>
</dbReference>
<evidence type="ECO:0000313" key="4">
    <source>
        <dbReference type="Proteomes" id="UP000177069"/>
    </source>
</evidence>
<dbReference type="CDD" id="cd02440">
    <property type="entry name" value="AdoMet_MTases"/>
    <property type="match status" value="1"/>
</dbReference>
<evidence type="ECO:0000313" key="3">
    <source>
        <dbReference type="EMBL" id="OGD85212.1"/>
    </source>
</evidence>
<dbReference type="AlphaFoldDB" id="A0A1F5G042"/>
<keyword evidence="3" id="KW-0489">Methyltransferase</keyword>
<dbReference type="Proteomes" id="UP000177069">
    <property type="component" value="Unassembled WGS sequence"/>
</dbReference>
<evidence type="ECO:0000259" key="2">
    <source>
        <dbReference type="Pfam" id="PF08241"/>
    </source>
</evidence>
<comment type="caution">
    <text evidence="3">The sequence shown here is derived from an EMBL/GenBank/DDBJ whole genome shotgun (WGS) entry which is preliminary data.</text>
</comment>
<dbReference type="NCBIfam" id="TIGR03587">
    <property type="entry name" value="Pse_Me-ase"/>
    <property type="match status" value="1"/>
</dbReference>
<feature type="domain" description="Methyltransferase type 11" evidence="2">
    <location>
        <begin position="59"/>
        <end position="147"/>
    </location>
</feature>
<keyword evidence="1 3" id="KW-0808">Transferase</keyword>
<organism evidence="3 4">
    <name type="scientific">Candidatus Curtissbacteria bacterium RIFCSPHIGHO2_01_FULL_41_13</name>
    <dbReference type="NCBI Taxonomy" id="1797745"/>
    <lineage>
        <taxon>Bacteria</taxon>
        <taxon>Candidatus Curtissiibacteriota</taxon>
    </lineage>
</organism>
<evidence type="ECO:0000256" key="1">
    <source>
        <dbReference type="ARBA" id="ARBA00022679"/>
    </source>
</evidence>
<gene>
    <name evidence="3" type="ORF">A2696_02960</name>
</gene>
<dbReference type="GO" id="GO:0008757">
    <property type="term" value="F:S-adenosylmethionine-dependent methyltransferase activity"/>
    <property type="evidence" value="ECO:0007669"/>
    <property type="project" value="InterPro"/>
</dbReference>
<dbReference type="InterPro" id="IPR029063">
    <property type="entry name" value="SAM-dependent_MTases_sf"/>
</dbReference>
<reference evidence="3 4" key="1">
    <citation type="journal article" date="2016" name="Nat. Commun.">
        <title>Thousands of microbial genomes shed light on interconnected biogeochemical processes in an aquifer system.</title>
        <authorList>
            <person name="Anantharaman K."/>
            <person name="Brown C.T."/>
            <person name="Hug L.A."/>
            <person name="Sharon I."/>
            <person name="Castelle C.J."/>
            <person name="Probst A.J."/>
            <person name="Thomas B.C."/>
            <person name="Singh A."/>
            <person name="Wilkins M.J."/>
            <person name="Karaoz U."/>
            <person name="Brodie E.L."/>
            <person name="Williams K.H."/>
            <person name="Hubbard S.S."/>
            <person name="Banfield J.F."/>
        </authorList>
    </citation>
    <scope>NUCLEOTIDE SEQUENCE [LARGE SCALE GENOMIC DNA]</scope>
</reference>
<dbReference type="EMBL" id="MFBA01000033">
    <property type="protein sequence ID" value="OGD85212.1"/>
    <property type="molecule type" value="Genomic_DNA"/>
</dbReference>
<dbReference type="InterPro" id="IPR013216">
    <property type="entry name" value="Methyltransf_11"/>
</dbReference>
<dbReference type="SUPFAM" id="SSF53335">
    <property type="entry name" value="S-adenosyl-L-methionine-dependent methyltransferases"/>
    <property type="match status" value="1"/>
</dbReference>
<dbReference type="Pfam" id="PF08241">
    <property type="entry name" value="Methyltransf_11"/>
    <property type="match status" value="1"/>
</dbReference>
<accession>A0A1F5G042</accession>
<dbReference type="PANTHER" id="PTHR44068:SF11">
    <property type="entry name" value="GERANYL DIPHOSPHATE 2-C-METHYLTRANSFERASE"/>
    <property type="match status" value="1"/>
</dbReference>
<dbReference type="PANTHER" id="PTHR44068">
    <property type="entry name" value="ZGC:194242"/>
    <property type="match status" value="1"/>
</dbReference>